<name>A0A1D8NCT2_YARLL</name>
<dbReference type="PANTHER" id="PTHR17985">
    <property type="entry name" value="SER/THR-RICH PROTEIN T10 IN DGCR REGION"/>
    <property type="match status" value="1"/>
</dbReference>
<organism evidence="1 3">
    <name type="scientific">Yarrowia lipolytica</name>
    <name type="common">Candida lipolytica</name>
    <dbReference type="NCBI Taxonomy" id="4952"/>
    <lineage>
        <taxon>Eukaryota</taxon>
        <taxon>Fungi</taxon>
        <taxon>Dikarya</taxon>
        <taxon>Ascomycota</taxon>
        <taxon>Saccharomycotina</taxon>
        <taxon>Dipodascomycetes</taxon>
        <taxon>Dipodascales</taxon>
        <taxon>Dipodascales incertae sedis</taxon>
        <taxon>Yarrowia</taxon>
    </lineage>
</organism>
<accession>A0A1D8NCT2</accession>
<dbReference type="Proteomes" id="UP000182444">
    <property type="component" value="Chromosome 1D"/>
</dbReference>
<dbReference type="eggNOG" id="KOG2342">
    <property type="taxonomic scope" value="Eukaryota"/>
</dbReference>
<dbReference type="KEGG" id="yli:2910473"/>
<evidence type="ECO:0000313" key="4">
    <source>
        <dbReference type="Proteomes" id="UP000256601"/>
    </source>
</evidence>
<sequence>MCILLATQGHPDYPLILLSNRDEYLSRPTAEAFFWDDNVLGPLDLAREEQGTWIGCNKQGKIAVILNYQEKRDKDAIGDISRGKFPKEFLLSNESPEEFTKNFKRRYPEDKLQAAGGFSFLFGQVDLNGKTQFSIISNRGGDHEWVARDPEDQTIGISNSLFCNPWPKCALGIERLDEVVKESVESGSSRKELVDSLFDVLSHDTFDPGAKKGASEQEIHHALRQSVFIPVIAAAGYQEGQDWNVTHPFGKHYGTRTQTIIMVGKDGQLRYFEKTLHTKDTDEKEEHPLVEHVFEINKENKSGGGGSGGWRCLLS</sequence>
<evidence type="ECO:0000313" key="3">
    <source>
        <dbReference type="Proteomes" id="UP000182444"/>
    </source>
</evidence>
<dbReference type="GO" id="GO:0009306">
    <property type="term" value="P:protein secretion"/>
    <property type="evidence" value="ECO:0007669"/>
    <property type="project" value="TreeGrafter"/>
</dbReference>
<evidence type="ECO:0000313" key="2">
    <source>
        <dbReference type="EMBL" id="RDW26284.1"/>
    </source>
</evidence>
<dbReference type="EMBL" id="KZ858982">
    <property type="protein sequence ID" value="RDW26284.1"/>
    <property type="molecule type" value="Genomic_DNA"/>
</dbReference>
<dbReference type="VEuPathDB" id="FungiDB:YALI1_D02063g"/>
<dbReference type="Proteomes" id="UP000256601">
    <property type="component" value="Unassembled WGS sequence"/>
</dbReference>
<dbReference type="InterPro" id="IPR008551">
    <property type="entry name" value="TANGO2"/>
</dbReference>
<dbReference type="OrthoDB" id="191601at2759"/>
<reference evidence="1 3" key="1">
    <citation type="journal article" date="2016" name="PLoS ONE">
        <title>Sequence Assembly of Yarrowia lipolytica Strain W29/CLIB89 Shows Transposable Element Diversity.</title>
        <authorList>
            <person name="Magnan C."/>
            <person name="Yu J."/>
            <person name="Chang I."/>
            <person name="Jahn E."/>
            <person name="Kanomata Y."/>
            <person name="Wu J."/>
            <person name="Zeller M."/>
            <person name="Oakes M."/>
            <person name="Baldi P."/>
            <person name="Sandmeyer S."/>
        </authorList>
    </citation>
    <scope>NUCLEOTIDE SEQUENCE [LARGE SCALE GENOMIC DNA]</scope>
    <source>
        <strain evidence="1">CLIB89</strain>
        <strain evidence="3">CLIB89(W29)</strain>
    </source>
</reference>
<dbReference type="EMBL" id="CP017556">
    <property type="protein sequence ID" value="AOW03444.1"/>
    <property type="molecule type" value="Genomic_DNA"/>
</dbReference>
<dbReference type="GO" id="GO:0005794">
    <property type="term" value="C:Golgi apparatus"/>
    <property type="evidence" value="ECO:0007669"/>
    <property type="project" value="TreeGrafter"/>
</dbReference>
<dbReference type="PANTHER" id="PTHR17985:SF8">
    <property type="entry name" value="TRANSPORT AND GOLGI ORGANIZATION PROTEIN 2 HOMOLOG"/>
    <property type="match status" value="1"/>
</dbReference>
<dbReference type="Pfam" id="PF05742">
    <property type="entry name" value="TANGO2"/>
    <property type="match status" value="1"/>
</dbReference>
<evidence type="ECO:0000313" key="1">
    <source>
        <dbReference type="EMBL" id="AOW03444.1"/>
    </source>
</evidence>
<dbReference type="VEuPathDB" id="FungiDB:YALI0_D01760g"/>
<proteinExistence type="predicted"/>
<dbReference type="AlphaFoldDB" id="A0A1D8NCT2"/>
<gene>
    <name evidence="2" type="ORF">B0I71DRAFT_131183</name>
    <name evidence="1" type="ORF">YALI1_D02063g</name>
</gene>
<protein>
    <submittedName>
        <fullName evidence="2">NRDE protein-domain-containing protein</fullName>
    </submittedName>
</protein>
<dbReference type="GO" id="GO:0007030">
    <property type="term" value="P:Golgi organization"/>
    <property type="evidence" value="ECO:0007669"/>
    <property type="project" value="TreeGrafter"/>
</dbReference>
<dbReference type="RefSeq" id="XP_502299.1">
    <property type="nucleotide sequence ID" value="XM_502299.1"/>
</dbReference>
<reference evidence="2 4" key="2">
    <citation type="submission" date="2018-07" db="EMBL/GenBank/DDBJ databases">
        <title>Draft Genome Assemblies for Five Robust Yarrowia lipolytica Strains Exhibiting High Lipid Production and Pentose Sugar Utilization and Sugar Alcohol Secretion from Undetoxified Lignocellulosic Biomass Hydrolysates.</title>
        <authorList>
            <consortium name="DOE Joint Genome Institute"/>
            <person name="Walker C."/>
            <person name="Ryu S."/>
            <person name="Na H."/>
            <person name="Zane M."/>
            <person name="LaButti K."/>
            <person name="Lipzen A."/>
            <person name="Haridas S."/>
            <person name="Barry K."/>
            <person name="Grigoriev I.V."/>
            <person name="Quarterman J."/>
            <person name="Slininger P."/>
            <person name="Dien B."/>
            <person name="Trinh C.T."/>
        </authorList>
    </citation>
    <scope>NUCLEOTIDE SEQUENCE [LARGE SCALE GENOMIC DNA]</scope>
    <source>
        <strain evidence="2 4">YB392</strain>
    </source>
</reference>
<dbReference type="GeneID" id="2910473"/>
<dbReference type="OMA" id="QAGGSWF"/>